<dbReference type="Proteomes" id="UP000188354">
    <property type="component" value="Chromosome LG10"/>
</dbReference>
<dbReference type="AlphaFoldDB" id="A0A1J7GRI7"/>
<reference evidence="2 3" key="1">
    <citation type="journal article" date="2017" name="Plant Biotechnol. J.">
        <title>A comprehensive draft genome sequence for lupin (Lupinus angustifolius), an emerging health food: insights into plant-microbe interactions and legume evolution.</title>
        <authorList>
            <person name="Hane J.K."/>
            <person name="Ming Y."/>
            <person name="Kamphuis L.G."/>
            <person name="Nelson M.N."/>
            <person name="Garg G."/>
            <person name="Atkins C.A."/>
            <person name="Bayer P.E."/>
            <person name="Bravo A."/>
            <person name="Bringans S."/>
            <person name="Cannon S."/>
            <person name="Edwards D."/>
            <person name="Foley R."/>
            <person name="Gao L.L."/>
            <person name="Harrison M.J."/>
            <person name="Huang W."/>
            <person name="Hurgobin B."/>
            <person name="Li S."/>
            <person name="Liu C.W."/>
            <person name="McGrath A."/>
            <person name="Morahan G."/>
            <person name="Murray J."/>
            <person name="Weller J."/>
            <person name="Jian J."/>
            <person name="Singh K.B."/>
        </authorList>
    </citation>
    <scope>NUCLEOTIDE SEQUENCE [LARGE SCALE GENOMIC DNA]</scope>
    <source>
        <strain evidence="3">cv. Tanjil</strain>
        <tissue evidence="2">Whole plant</tissue>
    </source>
</reference>
<dbReference type="PANTHER" id="PTHR36384">
    <property type="entry name" value="SAWADEE PROTEIN"/>
    <property type="match status" value="1"/>
</dbReference>
<dbReference type="EMBL" id="CM007370">
    <property type="protein sequence ID" value="OIW03036.1"/>
    <property type="molecule type" value="Genomic_DNA"/>
</dbReference>
<dbReference type="InterPro" id="IPR032001">
    <property type="entry name" value="SAWADEE_dom"/>
</dbReference>
<evidence type="ECO:0000259" key="1">
    <source>
        <dbReference type="Pfam" id="PF16719"/>
    </source>
</evidence>
<dbReference type="PANTHER" id="PTHR36384:SF1">
    <property type="entry name" value="SAWADEE PROTEIN"/>
    <property type="match status" value="1"/>
</dbReference>
<dbReference type="STRING" id="3871.A0A1J7GRI7"/>
<accession>A0A1J7GRI7</accession>
<feature type="domain" description="SAWADEE" evidence="1">
    <location>
        <begin position="19"/>
        <end position="158"/>
    </location>
</feature>
<keyword evidence="3" id="KW-1185">Reference proteome</keyword>
<evidence type="ECO:0000313" key="2">
    <source>
        <dbReference type="EMBL" id="OIW03036.1"/>
    </source>
</evidence>
<dbReference type="Pfam" id="PF16719">
    <property type="entry name" value="SAWADEE"/>
    <property type="match status" value="1"/>
</dbReference>
<sequence length="412" mass="46579">MSPNNELGAVVPTAEELNYTIEFRSYNDDAWYTVAVFIEGSTLRVKYLNFSDENDDVFKSTDFKTLKEKNEFKGRFRQLSKQLQDNECRKLVKGVKVCASHSFTETDFKFYDAVVDAVQVKEHSTEQEEELCLCAFVLFWLHGPIAGNLTAAKIENICIVQPKMDDNPSVVSFLKIASESKDYTSSYSSPMSNGVSGRDMVAYCIEGSNNAHRLGFFERLKKAITCHDRRTEDTDLGGIKTPCMILVGNLDRELCSSTVTEFLHEHTSVSPNVFIFPSLSSEIYTRGAILLDSEKDFQKLCVFLSNPNCMITSSAGRPWVIIEKLVGLKKIKASIRTLLPTSKIIVQKNRNSGTNNDLKVVRKGTKEFEIASNLRDLFLAFSSHQERLYKRLALEEAKIYAARSFLNLPNRI</sequence>
<name>A0A1J7GRI7_LUPAN</name>
<dbReference type="Gramene" id="OIW03036">
    <property type="protein sequence ID" value="OIW03036"/>
    <property type="gene ID" value="TanjilG_20964"/>
</dbReference>
<gene>
    <name evidence="2" type="ORF">TanjilG_20964</name>
</gene>
<dbReference type="OMA" id="PCPSYMP"/>
<proteinExistence type="predicted"/>
<evidence type="ECO:0000313" key="3">
    <source>
        <dbReference type="Proteomes" id="UP000188354"/>
    </source>
</evidence>
<protein>
    <recommendedName>
        <fullName evidence="1">SAWADEE domain-containing protein</fullName>
    </recommendedName>
</protein>
<dbReference type="GO" id="GO:0003682">
    <property type="term" value="F:chromatin binding"/>
    <property type="evidence" value="ECO:0007669"/>
    <property type="project" value="InterPro"/>
</dbReference>
<organism evidence="2 3">
    <name type="scientific">Lupinus angustifolius</name>
    <name type="common">Narrow-leaved blue lupine</name>
    <dbReference type="NCBI Taxonomy" id="3871"/>
    <lineage>
        <taxon>Eukaryota</taxon>
        <taxon>Viridiplantae</taxon>
        <taxon>Streptophyta</taxon>
        <taxon>Embryophyta</taxon>
        <taxon>Tracheophyta</taxon>
        <taxon>Spermatophyta</taxon>
        <taxon>Magnoliopsida</taxon>
        <taxon>eudicotyledons</taxon>
        <taxon>Gunneridae</taxon>
        <taxon>Pentapetalae</taxon>
        <taxon>rosids</taxon>
        <taxon>fabids</taxon>
        <taxon>Fabales</taxon>
        <taxon>Fabaceae</taxon>
        <taxon>Papilionoideae</taxon>
        <taxon>50 kb inversion clade</taxon>
        <taxon>genistoids sensu lato</taxon>
        <taxon>core genistoids</taxon>
        <taxon>Genisteae</taxon>
        <taxon>Lupinus</taxon>
    </lineage>
</organism>